<dbReference type="EMBL" id="GBRH01256793">
    <property type="protein sequence ID" value="JAD41102.1"/>
    <property type="molecule type" value="Transcribed_RNA"/>
</dbReference>
<accession>A0A0A9A259</accession>
<name>A0A0A9A259_ARUDO</name>
<reference evidence="1" key="2">
    <citation type="journal article" date="2015" name="Data Brief">
        <title>Shoot transcriptome of the giant reed, Arundo donax.</title>
        <authorList>
            <person name="Barrero R.A."/>
            <person name="Guerrero F.D."/>
            <person name="Moolhuijzen P."/>
            <person name="Goolsby J.A."/>
            <person name="Tidwell J."/>
            <person name="Bellgard S.E."/>
            <person name="Bellgard M.I."/>
        </authorList>
    </citation>
    <scope>NUCLEOTIDE SEQUENCE</scope>
    <source>
        <tissue evidence="1">Shoot tissue taken approximately 20 cm above the soil surface</tissue>
    </source>
</reference>
<evidence type="ECO:0000313" key="1">
    <source>
        <dbReference type="EMBL" id="JAD41102.1"/>
    </source>
</evidence>
<sequence length="54" mass="5607">MSNLIILSLGPSIPTSPPISAYSAGRRGSMATSESNDVISSSLYLFLRSATSTT</sequence>
<organism evidence="1">
    <name type="scientific">Arundo donax</name>
    <name type="common">Giant reed</name>
    <name type="synonym">Donax arundinaceus</name>
    <dbReference type="NCBI Taxonomy" id="35708"/>
    <lineage>
        <taxon>Eukaryota</taxon>
        <taxon>Viridiplantae</taxon>
        <taxon>Streptophyta</taxon>
        <taxon>Embryophyta</taxon>
        <taxon>Tracheophyta</taxon>
        <taxon>Spermatophyta</taxon>
        <taxon>Magnoliopsida</taxon>
        <taxon>Liliopsida</taxon>
        <taxon>Poales</taxon>
        <taxon>Poaceae</taxon>
        <taxon>PACMAD clade</taxon>
        <taxon>Arundinoideae</taxon>
        <taxon>Arundineae</taxon>
        <taxon>Arundo</taxon>
    </lineage>
</organism>
<protein>
    <submittedName>
        <fullName evidence="1">Uncharacterized protein</fullName>
    </submittedName>
</protein>
<dbReference type="AlphaFoldDB" id="A0A0A9A259"/>
<proteinExistence type="predicted"/>
<reference evidence="1" key="1">
    <citation type="submission" date="2014-09" db="EMBL/GenBank/DDBJ databases">
        <authorList>
            <person name="Magalhaes I.L.F."/>
            <person name="Oliveira U."/>
            <person name="Santos F.R."/>
            <person name="Vidigal T.H.D.A."/>
            <person name="Brescovit A.D."/>
            <person name="Santos A.J."/>
        </authorList>
    </citation>
    <scope>NUCLEOTIDE SEQUENCE</scope>
    <source>
        <tissue evidence="1">Shoot tissue taken approximately 20 cm above the soil surface</tissue>
    </source>
</reference>